<dbReference type="GO" id="GO:0005524">
    <property type="term" value="F:ATP binding"/>
    <property type="evidence" value="ECO:0007669"/>
    <property type="project" value="UniProtKB-KW"/>
</dbReference>
<dbReference type="PANTHER" id="PTHR11361:SF122">
    <property type="entry name" value="DNA MISMATCH REPAIR PROTEIN MSH3"/>
    <property type="match status" value="1"/>
</dbReference>
<keyword evidence="3" id="KW-0547">Nucleotide-binding</keyword>
<dbReference type="GO" id="GO:0005634">
    <property type="term" value="C:nucleus"/>
    <property type="evidence" value="ECO:0007669"/>
    <property type="project" value="TreeGrafter"/>
</dbReference>
<dbReference type="InterPro" id="IPR017261">
    <property type="entry name" value="DNA_mismatch_repair_MutS/MSH"/>
</dbReference>
<dbReference type="Pfam" id="PF05188">
    <property type="entry name" value="MutS_II"/>
    <property type="match status" value="1"/>
</dbReference>
<protein>
    <recommendedName>
        <fullName evidence="2 11">DNA mismatch repair protein MSH3</fullName>
    </recommendedName>
    <alternativeName>
        <fullName evidence="2 11">DNA mismatch repair protein MSH3</fullName>
    </alternativeName>
    <alternativeName>
        <fullName evidence="10">MutS protein homolog 3</fullName>
    </alternativeName>
</protein>
<dbReference type="SUPFAM" id="SSF52540">
    <property type="entry name" value="P-loop containing nucleoside triphosphate hydrolases"/>
    <property type="match status" value="1"/>
</dbReference>
<dbReference type="SMART" id="SM00533">
    <property type="entry name" value="MUTSd"/>
    <property type="match status" value="1"/>
</dbReference>
<dbReference type="Gene3D" id="3.40.1170.10">
    <property type="entry name" value="DNA repair protein MutS, domain I"/>
    <property type="match status" value="1"/>
</dbReference>
<dbReference type="InterPro" id="IPR007696">
    <property type="entry name" value="DNA_mismatch_repair_MutS_core"/>
</dbReference>
<evidence type="ECO:0000256" key="1">
    <source>
        <dbReference type="ARBA" id="ARBA00007094"/>
    </source>
</evidence>
<comment type="caution">
    <text evidence="14">The sequence shown here is derived from an EMBL/GenBank/DDBJ whole genome shotgun (WGS) entry which is preliminary data.</text>
</comment>
<dbReference type="AlphaFoldDB" id="A0AA39PHN5"/>
<dbReference type="SUPFAM" id="SSF55271">
    <property type="entry name" value="DNA repair protein MutS, domain I"/>
    <property type="match status" value="1"/>
</dbReference>
<feature type="compositionally biased region" description="Basic and acidic residues" evidence="12">
    <location>
        <begin position="85"/>
        <end position="110"/>
    </location>
</feature>
<dbReference type="GO" id="GO:0030983">
    <property type="term" value="F:mismatched DNA binding"/>
    <property type="evidence" value="ECO:0007669"/>
    <property type="project" value="InterPro"/>
</dbReference>
<name>A0AA39PHN5_9AGAR</name>
<evidence type="ECO:0000256" key="5">
    <source>
        <dbReference type="ARBA" id="ARBA00022840"/>
    </source>
</evidence>
<dbReference type="PROSITE" id="PS00486">
    <property type="entry name" value="DNA_MISMATCH_REPAIR_2"/>
    <property type="match status" value="1"/>
</dbReference>
<dbReference type="PANTHER" id="PTHR11361">
    <property type="entry name" value="DNA MISMATCH REPAIR PROTEIN MUTS FAMILY MEMBER"/>
    <property type="match status" value="1"/>
</dbReference>
<dbReference type="SMART" id="SM00534">
    <property type="entry name" value="MUTSac"/>
    <property type="match status" value="1"/>
</dbReference>
<feature type="compositionally biased region" description="Polar residues" evidence="12">
    <location>
        <begin position="1"/>
        <end position="31"/>
    </location>
</feature>
<dbReference type="GO" id="GO:0140664">
    <property type="term" value="F:ATP-dependent DNA damage sensor activity"/>
    <property type="evidence" value="ECO:0007669"/>
    <property type="project" value="InterPro"/>
</dbReference>
<dbReference type="InterPro" id="IPR036678">
    <property type="entry name" value="MutS_con_dom_sf"/>
</dbReference>
<comment type="similarity">
    <text evidence="1">Belongs to the DNA mismatch repair MutS family. MSH3 subfamily.</text>
</comment>
<reference evidence="14" key="1">
    <citation type="submission" date="2023-06" db="EMBL/GenBank/DDBJ databases">
        <authorList>
            <consortium name="Lawrence Berkeley National Laboratory"/>
            <person name="Ahrendt S."/>
            <person name="Sahu N."/>
            <person name="Indic B."/>
            <person name="Wong-Bajracharya J."/>
            <person name="Merenyi Z."/>
            <person name="Ke H.-M."/>
            <person name="Monk M."/>
            <person name="Kocsube S."/>
            <person name="Drula E."/>
            <person name="Lipzen A."/>
            <person name="Balint B."/>
            <person name="Henrissat B."/>
            <person name="Andreopoulos B."/>
            <person name="Martin F.M."/>
            <person name="Harder C.B."/>
            <person name="Rigling D."/>
            <person name="Ford K.L."/>
            <person name="Foster G.D."/>
            <person name="Pangilinan J."/>
            <person name="Papanicolaou A."/>
            <person name="Barry K."/>
            <person name="LaButti K."/>
            <person name="Viragh M."/>
            <person name="Koriabine M."/>
            <person name="Yan M."/>
            <person name="Riley R."/>
            <person name="Champramary S."/>
            <person name="Plett K.L."/>
            <person name="Tsai I.J."/>
            <person name="Slot J."/>
            <person name="Sipos G."/>
            <person name="Plett J."/>
            <person name="Nagy L.G."/>
            <person name="Grigoriev I.V."/>
        </authorList>
    </citation>
    <scope>NUCLEOTIDE SEQUENCE</scope>
    <source>
        <strain evidence="14">ICMP 16352</strain>
    </source>
</reference>
<sequence length="1075" mass="119556">MKKGSSPPQTRISSYFSQASSSNPSKGSKNWSGLIDLTGEADSSDSEPPPKKRKITTPSSPVFSRTSEWQYTPGLNTQTTAAKPPTEREIDAKKKRQEAFRKKLLADDHRFNRRASGTREPEQDEVEELSGGESDDEFKALTKMFSVKGQDAKKVVSKKPVRTNSARKVAEEKGPCGQPYTPLEKQVLQLKKENAGTVLMIEVGYKYRFFGDDAKVASKELGMVSFNDRNFLVASIPSHRRDIHLKKLLSQGYRVGIVQQTETAALKKVGDNRNAPFERKLTGLYTATTFVDGLDSVDDVDKYVAPPFMCIVEEKEGPHDGDVRIGLISICPSTGDVIWDAFEDTLMRLELETRLSHTKPAELLLHQGGLTKATEKILSHFTTISSISGGIRVEHFQALMPYTDAYSYITDFYAKKKAGPIVSDNVRSGKILADISDLPKSVVVALAHSMKYLSKFGLADAFLETNFFTNFSTRAHMLLATNTLQNLEIYRNETDYTTRGSLMWILDRTKTRFGARLLRYWVGRPLVDKVALQQRIDAVEEILASSSEKLVDLRQVLKGLPDLAKGLCRIHYGQCSPQELAILIRAFKKIADSVKAMEKPSDVGFDSALLNDIVFSLQHVKGPVTDMLSIVNLNEAAEGKKATMWVDPERYPDVLDRDLAILQIEAELDDELKAIRRLLKFPSLQWSTISGEEFVVEVKKSDNRPIPDDWNRISRTKYFERYQPLSVKHKVEEHNQGQESLKAEAHKAYLLFLAEISQKYYGVLRNTVTKLAVADCLLSLAHVALLPGYVKPCIVEEDVLEIVDGRHPMVEALRDSPFVPNTVLMGGPEPKNKIITGPNMGGKSSSVRMVALIAVMAQVGSYVPATSVRINLLDSVLTRMGASDDLARGRSTFMVSMAETSEILRSATERSLVILDELGRGTSTFDGMAIADAVLQHLVQSVGCKTLFITHYPSIALGLEKKFPRHIHNLHMGYEAETRVTGFRDITFLYRLTSGIAPESFGVECGALAGLPERLLSVAAEHSSQMKDQVIARTNRNKTKKTMRLLHTCLQGGNTATCSLLALRLVTEELVADHY</sequence>
<dbReference type="Gene3D" id="3.30.420.110">
    <property type="entry name" value="MutS, connector domain"/>
    <property type="match status" value="1"/>
</dbReference>
<keyword evidence="15" id="KW-1185">Reference proteome</keyword>
<dbReference type="InterPro" id="IPR016151">
    <property type="entry name" value="DNA_mismatch_repair_MutS_N"/>
</dbReference>
<evidence type="ECO:0000259" key="13">
    <source>
        <dbReference type="PROSITE" id="PS00486"/>
    </source>
</evidence>
<evidence type="ECO:0000256" key="7">
    <source>
        <dbReference type="ARBA" id="ARBA00023204"/>
    </source>
</evidence>
<dbReference type="Proteomes" id="UP001175227">
    <property type="component" value="Unassembled WGS sequence"/>
</dbReference>
<feature type="domain" description="DNA mismatch repair proteins mutS family" evidence="13">
    <location>
        <begin position="911"/>
        <end position="927"/>
    </location>
</feature>
<feature type="compositionally biased region" description="Polar residues" evidence="12">
    <location>
        <begin position="56"/>
        <end position="81"/>
    </location>
</feature>
<dbReference type="InterPro" id="IPR036187">
    <property type="entry name" value="DNA_mismatch_repair_MutS_sf"/>
</dbReference>
<comment type="function">
    <text evidence="8">Component of the post-replicative DNA mismatch repair system (MMR). Heterodimerizes with MSH2 to form MutS beta, which binds to DNA mismatches thereby initiating DNA repair. MSH3 provides substrate-binding and substrate specificity to the complex. When bound, the MutS beta heterodimer bends the DNA helix and shields approximately 20 base pairs. Acts mainly to repair insertion-deletion loops (IDLs) from 2 to 13 nucleotides in size, but can also repair base-base and single insertion-deletion mismatches that occur during replication. After mismatch binding, forms a ternary complex with the MutL alpha heterodimer, which is thought to be responsible for directing the downstream MMR events, including strand discrimination, excision, and resynthesis. ATP binding and hydrolysis play a pivotal role in mismatch repair functions.</text>
</comment>
<comment type="subunit">
    <text evidence="9">Heterodimer consisting of MSH2-MSH3 (MutS beta). Forms a ternary complex with MutL alpha (MLH1-PMS1).</text>
</comment>
<dbReference type="Pfam" id="PF00488">
    <property type="entry name" value="MutS_V"/>
    <property type="match status" value="1"/>
</dbReference>
<dbReference type="InterPro" id="IPR000432">
    <property type="entry name" value="DNA_mismatch_repair_MutS_C"/>
</dbReference>
<evidence type="ECO:0000313" key="15">
    <source>
        <dbReference type="Proteomes" id="UP001175227"/>
    </source>
</evidence>
<dbReference type="EMBL" id="JAUEPR010000006">
    <property type="protein sequence ID" value="KAK0483443.1"/>
    <property type="molecule type" value="Genomic_DNA"/>
</dbReference>
<evidence type="ECO:0000256" key="4">
    <source>
        <dbReference type="ARBA" id="ARBA00022763"/>
    </source>
</evidence>
<evidence type="ECO:0000256" key="10">
    <source>
        <dbReference type="ARBA" id="ARBA00029792"/>
    </source>
</evidence>
<evidence type="ECO:0000256" key="11">
    <source>
        <dbReference type="ARBA" id="ARBA00073774"/>
    </source>
</evidence>
<accession>A0AA39PHN5</accession>
<dbReference type="Pfam" id="PF01624">
    <property type="entry name" value="MutS_I"/>
    <property type="match status" value="1"/>
</dbReference>
<feature type="region of interest" description="Disordered" evidence="12">
    <location>
        <begin position="1"/>
        <end position="135"/>
    </location>
</feature>
<organism evidence="14 15">
    <name type="scientific">Armillaria novae-zelandiae</name>
    <dbReference type="NCBI Taxonomy" id="153914"/>
    <lineage>
        <taxon>Eukaryota</taxon>
        <taxon>Fungi</taxon>
        <taxon>Dikarya</taxon>
        <taxon>Basidiomycota</taxon>
        <taxon>Agaricomycotina</taxon>
        <taxon>Agaricomycetes</taxon>
        <taxon>Agaricomycetidae</taxon>
        <taxon>Agaricales</taxon>
        <taxon>Marasmiineae</taxon>
        <taxon>Physalacriaceae</taxon>
        <taxon>Armillaria</taxon>
    </lineage>
</organism>
<evidence type="ECO:0000256" key="9">
    <source>
        <dbReference type="ARBA" id="ARBA00025902"/>
    </source>
</evidence>
<dbReference type="SUPFAM" id="SSF48334">
    <property type="entry name" value="DNA repair protein MutS, domain III"/>
    <property type="match status" value="1"/>
</dbReference>
<dbReference type="InterPro" id="IPR007695">
    <property type="entry name" value="DNA_mismatch_repair_MutS-lik_N"/>
</dbReference>
<dbReference type="InterPro" id="IPR007860">
    <property type="entry name" value="DNA_mmatch_repair_MutS_con_dom"/>
</dbReference>
<dbReference type="GO" id="GO:0006298">
    <property type="term" value="P:mismatch repair"/>
    <property type="evidence" value="ECO:0007669"/>
    <property type="project" value="InterPro"/>
</dbReference>
<feature type="compositionally biased region" description="Acidic residues" evidence="12">
    <location>
        <begin position="122"/>
        <end position="135"/>
    </location>
</feature>
<evidence type="ECO:0000256" key="3">
    <source>
        <dbReference type="ARBA" id="ARBA00022741"/>
    </source>
</evidence>
<dbReference type="Gene3D" id="3.40.50.300">
    <property type="entry name" value="P-loop containing nucleotide triphosphate hydrolases"/>
    <property type="match status" value="1"/>
</dbReference>
<evidence type="ECO:0000256" key="6">
    <source>
        <dbReference type="ARBA" id="ARBA00023125"/>
    </source>
</evidence>
<dbReference type="InterPro" id="IPR045076">
    <property type="entry name" value="MutS"/>
</dbReference>
<dbReference type="PIRSF" id="PIRSF037677">
    <property type="entry name" value="DNA_mis_repair_Msh6"/>
    <property type="match status" value="1"/>
</dbReference>
<evidence type="ECO:0000256" key="8">
    <source>
        <dbReference type="ARBA" id="ARBA00025373"/>
    </source>
</evidence>
<dbReference type="Gene3D" id="1.10.1420.10">
    <property type="match status" value="2"/>
</dbReference>
<keyword evidence="4" id="KW-0227">DNA damage</keyword>
<dbReference type="GO" id="GO:0006312">
    <property type="term" value="P:mitotic recombination"/>
    <property type="evidence" value="ECO:0007669"/>
    <property type="project" value="TreeGrafter"/>
</dbReference>
<evidence type="ECO:0000313" key="14">
    <source>
        <dbReference type="EMBL" id="KAK0483443.1"/>
    </source>
</evidence>
<dbReference type="FunFam" id="3.40.1170.10:FF:000004">
    <property type="entry name" value="DNA mismatch repair protein"/>
    <property type="match status" value="1"/>
</dbReference>
<gene>
    <name evidence="14" type="ORF">IW261DRAFT_948964</name>
</gene>
<keyword evidence="7" id="KW-0234">DNA repair</keyword>
<dbReference type="InterPro" id="IPR027417">
    <property type="entry name" value="P-loop_NTPase"/>
</dbReference>
<dbReference type="Pfam" id="PF05192">
    <property type="entry name" value="MutS_III"/>
    <property type="match status" value="1"/>
</dbReference>
<keyword evidence="6" id="KW-0238">DNA-binding</keyword>
<evidence type="ECO:0000256" key="2">
    <source>
        <dbReference type="ARBA" id="ARBA00022151"/>
    </source>
</evidence>
<evidence type="ECO:0000256" key="12">
    <source>
        <dbReference type="SAM" id="MobiDB-lite"/>
    </source>
</evidence>
<proteinExistence type="inferred from homology"/>
<keyword evidence="5" id="KW-0067">ATP-binding</keyword>